<proteinExistence type="predicted"/>
<dbReference type="Pfam" id="PF13181">
    <property type="entry name" value="TPR_8"/>
    <property type="match status" value="1"/>
</dbReference>
<dbReference type="Gene3D" id="1.25.40.10">
    <property type="entry name" value="Tetratricopeptide repeat domain"/>
    <property type="match status" value="1"/>
</dbReference>
<dbReference type="AlphaFoldDB" id="A0A075LN70"/>
<dbReference type="GeneID" id="34219886"/>
<sequence length="354" mass="41479">MDSSLLVIDQDLTAALEEWYLHIRLGKRQEASDIYHDLSSRIADLKREDTLYIVYLLLSCRFHVLVSDLKKSKYYHEEAGKYKHAFVPALHYYYHLAEGMRLCEEMQYMCALASFEQAEVYLSSIDDEVEHGDFHFRKATTYFYLDISSLSVFHTEYAVKVFEKYPAYRYLLARSLLMRGLNFIDQKEFTQAENALNDALSHTDFKNEGALTALVQHNIGYLYTAQQMPLAAIPYLTAARKYRTYSAYLNTLFLLADSYWKTGQQDKAIDAYQEGFGLSIEEKDNIFKWEFAMLHKKYVDRANFETVWTEGIEYFLKQGDKFNVRTYASELAAYFTETGQDDMAIYYYKLSLQS</sequence>
<reference evidence="1 2" key="1">
    <citation type="submission" date="2014-07" db="EMBL/GenBank/DDBJ databases">
        <title>Complete genome sequence of a moderately halophilic bacterium Terribacillus aidingensis MP602, isolated from Cryptomeria fortunei in Tianmu mountain in China.</title>
        <authorList>
            <person name="Wang Y."/>
            <person name="Lu P."/>
            <person name="Zhang L."/>
        </authorList>
    </citation>
    <scope>NUCLEOTIDE SEQUENCE [LARGE SCALE GENOMIC DNA]</scope>
    <source>
        <strain evidence="1 2">MP602</strain>
    </source>
</reference>
<dbReference type="RefSeq" id="WP_038563027.1">
    <property type="nucleotide sequence ID" value="NZ_CP008876.1"/>
</dbReference>
<dbReference type="KEGG" id="tap:GZ22_12885"/>
<accession>A0A075LN70</accession>
<dbReference type="HOGENOM" id="CLU_060258_0_0_9"/>
<dbReference type="Proteomes" id="UP000027980">
    <property type="component" value="Chromosome"/>
</dbReference>
<dbReference type="InterPro" id="IPR019734">
    <property type="entry name" value="TPR_rpt"/>
</dbReference>
<gene>
    <name evidence="1" type="ORF">GZ22_12885</name>
</gene>
<organism evidence="1 2">
    <name type="scientific">Terribacillus saccharophilus</name>
    <dbReference type="NCBI Taxonomy" id="361277"/>
    <lineage>
        <taxon>Bacteria</taxon>
        <taxon>Bacillati</taxon>
        <taxon>Bacillota</taxon>
        <taxon>Bacilli</taxon>
        <taxon>Bacillales</taxon>
        <taxon>Bacillaceae</taxon>
        <taxon>Terribacillus</taxon>
    </lineage>
</organism>
<protein>
    <submittedName>
        <fullName evidence="1">Uncharacterized protein</fullName>
    </submittedName>
</protein>
<evidence type="ECO:0000313" key="2">
    <source>
        <dbReference type="Proteomes" id="UP000027980"/>
    </source>
</evidence>
<name>A0A075LN70_9BACI</name>
<dbReference type="InterPro" id="IPR011990">
    <property type="entry name" value="TPR-like_helical_dom_sf"/>
</dbReference>
<evidence type="ECO:0000313" key="1">
    <source>
        <dbReference type="EMBL" id="AIF67442.1"/>
    </source>
</evidence>
<dbReference type="Pfam" id="PF18801">
    <property type="entry name" value="RapH_N"/>
    <property type="match status" value="1"/>
</dbReference>
<dbReference type="EMBL" id="CP008876">
    <property type="protein sequence ID" value="AIF67442.1"/>
    <property type="molecule type" value="Genomic_DNA"/>
</dbReference>
<dbReference type="SUPFAM" id="SSF48452">
    <property type="entry name" value="TPR-like"/>
    <property type="match status" value="2"/>
</dbReference>